<evidence type="ECO:0000256" key="1">
    <source>
        <dbReference type="ARBA" id="ARBA00010688"/>
    </source>
</evidence>
<evidence type="ECO:0000256" key="3">
    <source>
        <dbReference type="ARBA" id="ARBA00022741"/>
    </source>
</evidence>
<dbReference type="InterPro" id="IPR050306">
    <property type="entry name" value="PfkB_Carbo_kinase"/>
</dbReference>
<dbReference type="GO" id="GO:0016301">
    <property type="term" value="F:kinase activity"/>
    <property type="evidence" value="ECO:0007669"/>
    <property type="project" value="UniProtKB-KW"/>
</dbReference>
<keyword evidence="3" id="KW-0547">Nucleotide-binding</keyword>
<dbReference type="PANTHER" id="PTHR43085">
    <property type="entry name" value="HEXOKINASE FAMILY MEMBER"/>
    <property type="match status" value="1"/>
</dbReference>
<protein>
    <submittedName>
        <fullName evidence="7">Fructokinase</fullName>
    </submittedName>
</protein>
<dbReference type="OrthoDB" id="9795789at2"/>
<dbReference type="Pfam" id="PF00294">
    <property type="entry name" value="PfkB"/>
    <property type="match status" value="1"/>
</dbReference>
<comment type="similarity">
    <text evidence="1">Belongs to the carbohydrate kinase PfkB family.</text>
</comment>
<reference evidence="7 8" key="1">
    <citation type="submission" date="2016-10" db="EMBL/GenBank/DDBJ databases">
        <authorList>
            <person name="de Groot N.N."/>
        </authorList>
    </citation>
    <scope>NUCLEOTIDE SEQUENCE [LARGE SCALE GENOMIC DNA]</scope>
    <source>
        <strain evidence="7 8">MON 2.2</strain>
    </source>
</reference>
<dbReference type="CDD" id="cd01167">
    <property type="entry name" value="bac_FRK"/>
    <property type="match status" value="1"/>
</dbReference>
<evidence type="ECO:0000256" key="4">
    <source>
        <dbReference type="ARBA" id="ARBA00022777"/>
    </source>
</evidence>
<dbReference type="InterPro" id="IPR011611">
    <property type="entry name" value="PfkB_dom"/>
</dbReference>
<evidence type="ECO:0000256" key="2">
    <source>
        <dbReference type="ARBA" id="ARBA00022679"/>
    </source>
</evidence>
<evidence type="ECO:0000313" key="8">
    <source>
        <dbReference type="Proteomes" id="UP000198546"/>
    </source>
</evidence>
<keyword evidence="4 7" id="KW-0418">Kinase</keyword>
<keyword evidence="8" id="KW-1185">Reference proteome</keyword>
<dbReference type="InterPro" id="IPR029056">
    <property type="entry name" value="Ribokinase-like"/>
</dbReference>
<gene>
    <name evidence="7" type="ORF">SAMN04489747_3963</name>
</gene>
<dbReference type="EMBL" id="LT629688">
    <property type="protein sequence ID" value="SDE63664.1"/>
    <property type="molecule type" value="Genomic_DNA"/>
</dbReference>
<dbReference type="RefSeq" id="WP_157677252.1">
    <property type="nucleotide sequence ID" value="NZ_LT629688.1"/>
</dbReference>
<dbReference type="InterPro" id="IPR002173">
    <property type="entry name" value="Carboh/pur_kinase_PfkB_CS"/>
</dbReference>
<dbReference type="PROSITE" id="PS00584">
    <property type="entry name" value="PFKB_KINASES_2"/>
    <property type="match status" value="1"/>
</dbReference>
<evidence type="ECO:0000313" key="7">
    <source>
        <dbReference type="EMBL" id="SDE63664.1"/>
    </source>
</evidence>
<organism evidence="7 8">
    <name type="scientific">Auraticoccus monumenti</name>
    <dbReference type="NCBI Taxonomy" id="675864"/>
    <lineage>
        <taxon>Bacteria</taxon>
        <taxon>Bacillati</taxon>
        <taxon>Actinomycetota</taxon>
        <taxon>Actinomycetes</taxon>
        <taxon>Propionibacteriales</taxon>
        <taxon>Propionibacteriaceae</taxon>
        <taxon>Auraticoccus</taxon>
    </lineage>
</organism>
<proteinExistence type="inferred from homology"/>
<dbReference type="GO" id="GO:0005524">
    <property type="term" value="F:ATP binding"/>
    <property type="evidence" value="ECO:0007669"/>
    <property type="project" value="UniProtKB-KW"/>
</dbReference>
<dbReference type="PANTHER" id="PTHR43085:SF1">
    <property type="entry name" value="PSEUDOURIDINE KINASE-RELATED"/>
    <property type="match status" value="1"/>
</dbReference>
<sequence>MSFVVCGEALIDLAPLAGARESTFATSWEALSAGGPMNTAVALARLGADVDFLGRLSTDRFGTQLRAHLEANRVGLGSAVVVDDPTSVAVVSLDEQGKASYAFHFAGTANFDWRPEELPALGADSWLHFGSLLSVVEPGASVVLEWLRDQPARLSYDINVRAAVIADPVEYRRTVEPWLEVVGRRSGVVKASDDDVAFLARAGDGPSDPVGLAAEWVQRHGLGLFVLTLGPDGAVALLPDGRQVVVPGHRVEVEDTVGAGDTFMAGFLAAYVEDPEDVRAALQQGAAASAIVCGRQGAQPPSLDEVRELLGRP</sequence>
<accession>A0A1G7EJ43</accession>
<evidence type="ECO:0000259" key="6">
    <source>
        <dbReference type="Pfam" id="PF00294"/>
    </source>
</evidence>
<dbReference type="STRING" id="675864.SAMN04489747_3963"/>
<dbReference type="SUPFAM" id="SSF53613">
    <property type="entry name" value="Ribokinase-like"/>
    <property type="match status" value="1"/>
</dbReference>
<dbReference type="Gene3D" id="3.40.1190.20">
    <property type="match status" value="1"/>
</dbReference>
<dbReference type="AlphaFoldDB" id="A0A1G7EJ43"/>
<evidence type="ECO:0000256" key="5">
    <source>
        <dbReference type="ARBA" id="ARBA00022840"/>
    </source>
</evidence>
<dbReference type="Proteomes" id="UP000198546">
    <property type="component" value="Chromosome i"/>
</dbReference>
<keyword evidence="5" id="KW-0067">ATP-binding</keyword>
<feature type="domain" description="Carbohydrate kinase PfkB" evidence="6">
    <location>
        <begin position="4"/>
        <end position="301"/>
    </location>
</feature>
<name>A0A1G7EJ43_9ACTN</name>
<keyword evidence="2" id="KW-0808">Transferase</keyword>